<comment type="catalytic activity">
    <reaction evidence="1">
        <text>ATP + protein L-histidine = ADP + protein N-phospho-L-histidine.</text>
        <dbReference type="EC" id="2.7.13.3"/>
    </reaction>
</comment>
<evidence type="ECO:0000259" key="14">
    <source>
        <dbReference type="PROSITE" id="PS50109"/>
    </source>
</evidence>
<keyword evidence="7" id="KW-0808">Transferase</keyword>
<organism evidence="17 18">
    <name type="scientific">Robiginitalea biformata (strain ATCC BAA-864 / DSM 15991 / KCTC 12146 / HTCC2501)</name>
    <dbReference type="NCBI Taxonomy" id="313596"/>
    <lineage>
        <taxon>Bacteria</taxon>
        <taxon>Pseudomonadati</taxon>
        <taxon>Bacteroidota</taxon>
        <taxon>Flavobacteriia</taxon>
        <taxon>Flavobacteriales</taxon>
        <taxon>Flavobacteriaceae</taxon>
        <taxon>Robiginitalea</taxon>
    </lineage>
</organism>
<protein>
    <recommendedName>
        <fullName evidence="3">histidine kinase</fullName>
        <ecNumber evidence="3">2.7.13.3</ecNumber>
    </recommendedName>
</protein>
<gene>
    <name evidence="17" type="ordered locus">RB2501_07205</name>
</gene>
<dbReference type="InterPro" id="IPR035965">
    <property type="entry name" value="PAS-like_dom_sf"/>
</dbReference>
<dbReference type="STRING" id="313596.RB2501_07205"/>
<keyword evidence="8" id="KW-0812">Transmembrane</keyword>
<evidence type="ECO:0000256" key="12">
    <source>
        <dbReference type="ARBA" id="ARBA00022989"/>
    </source>
</evidence>
<feature type="domain" description="PAC" evidence="16">
    <location>
        <begin position="192"/>
        <end position="243"/>
    </location>
</feature>
<dbReference type="PRINTS" id="PR00344">
    <property type="entry name" value="BCTRLSENSOR"/>
</dbReference>
<dbReference type="Pfam" id="PF08448">
    <property type="entry name" value="PAS_4"/>
    <property type="match status" value="1"/>
</dbReference>
<feature type="domain" description="Histidine kinase" evidence="14">
    <location>
        <begin position="389"/>
        <end position="603"/>
    </location>
</feature>
<dbReference type="KEGG" id="rbi:RB2501_07205"/>
<dbReference type="InterPro" id="IPR052162">
    <property type="entry name" value="Sensor_kinase/Photoreceptor"/>
</dbReference>
<dbReference type="PROSITE" id="PS50109">
    <property type="entry name" value="HIS_KIN"/>
    <property type="match status" value="1"/>
</dbReference>
<feature type="domain" description="PAC" evidence="16">
    <location>
        <begin position="319"/>
        <end position="371"/>
    </location>
</feature>
<proteinExistence type="predicted"/>
<dbReference type="Proteomes" id="UP000009049">
    <property type="component" value="Chromosome"/>
</dbReference>
<evidence type="ECO:0000256" key="1">
    <source>
        <dbReference type="ARBA" id="ARBA00000085"/>
    </source>
</evidence>
<keyword evidence="6" id="KW-0597">Phosphoprotein</keyword>
<sequence length="605" mass="68853">MILNDLLLLQAPIPIAALDQDLKFQGFSEAWHNQFRTDRSTKGSRIAEVFPDMPEELFLDLSYCREGLERSNDRIFYRHADGKIAWYSWKMSPLAADGPMPGGILLVLEDITDQMRDRDLFEKMERVARIGTWEVDMVKNQIFWSPNLRALHEVPPDYEPVMEEVIKFYKEGASKDLVLKVLDENVRTGEPWDIEVQLITAKGREIWVRGIGEVDMHNGKCIRIRGTMQDIDKRKKARLEFKKVSERLNIAKEGAEIGIWDFDVVGQEVAWDERMHDIFGIEAKKFESIFAAWQAALHPDDREWVRERMGRDLQSAGKFQMDYRIVRPDGETRWIHDEGNIVRDPDGKPLQVIGAAWDVTRQKMAEEEMKKLLNTTVSQNESLLNFAHIVSHNLRSHATNLSMITQFLLEDRIAESERKNALQMLAGAANGLNDSITHLNEVVQVQTGNQEAHRPVNLFAAAHKAETELAALLQAEGVRLDVDIDMGLEVMGIPAYLDSLFLNMITNGMKYRDPEKESFIRIGATVENGRCRMDFTDNGLGIDLQRHGAKLFGMYKTFHKHKDSRGIGLFITKNQVEAMGGKITVSSQPGAGTTFSVILNTTDNT</sequence>
<comment type="subcellular location">
    <subcellularLocation>
        <location evidence="2">Cell inner membrane</location>
        <topology evidence="2">Multi-pass membrane protein</topology>
    </subcellularLocation>
</comment>
<evidence type="ECO:0000256" key="5">
    <source>
        <dbReference type="ARBA" id="ARBA00022519"/>
    </source>
</evidence>
<dbReference type="Gene3D" id="2.10.70.100">
    <property type="match status" value="1"/>
</dbReference>
<keyword evidence="9" id="KW-0677">Repeat</keyword>
<keyword evidence="13" id="KW-0472">Membrane</keyword>
<evidence type="ECO:0000256" key="6">
    <source>
        <dbReference type="ARBA" id="ARBA00022553"/>
    </source>
</evidence>
<evidence type="ECO:0000259" key="15">
    <source>
        <dbReference type="PROSITE" id="PS50112"/>
    </source>
</evidence>
<dbReference type="Pfam" id="PF08447">
    <property type="entry name" value="PAS_3"/>
    <property type="match status" value="2"/>
</dbReference>
<dbReference type="InterPro" id="IPR013656">
    <property type="entry name" value="PAS_4"/>
</dbReference>
<dbReference type="InterPro" id="IPR000014">
    <property type="entry name" value="PAS"/>
</dbReference>
<dbReference type="SUPFAM" id="SSF55874">
    <property type="entry name" value="ATPase domain of HSP90 chaperone/DNA topoisomerase II/histidine kinase"/>
    <property type="match status" value="1"/>
</dbReference>
<dbReference type="OrthoDB" id="5522855at2"/>
<dbReference type="PANTHER" id="PTHR43304">
    <property type="entry name" value="PHYTOCHROME-LIKE PROTEIN CPH1"/>
    <property type="match status" value="1"/>
</dbReference>
<keyword evidence="12" id="KW-1133">Transmembrane helix</keyword>
<dbReference type="SUPFAM" id="SSF55785">
    <property type="entry name" value="PYP-like sensor domain (PAS domain)"/>
    <property type="match status" value="3"/>
</dbReference>
<evidence type="ECO:0000256" key="7">
    <source>
        <dbReference type="ARBA" id="ARBA00022679"/>
    </source>
</evidence>
<dbReference type="AlphaFoldDB" id="A4CIB1"/>
<dbReference type="GO" id="GO:0005886">
    <property type="term" value="C:plasma membrane"/>
    <property type="evidence" value="ECO:0007669"/>
    <property type="project" value="UniProtKB-SubCell"/>
</dbReference>
<dbReference type="GO" id="GO:0004673">
    <property type="term" value="F:protein histidine kinase activity"/>
    <property type="evidence" value="ECO:0007669"/>
    <property type="project" value="UniProtKB-EC"/>
</dbReference>
<dbReference type="Gene3D" id="3.30.450.20">
    <property type="entry name" value="PAS domain"/>
    <property type="match status" value="3"/>
</dbReference>
<evidence type="ECO:0000256" key="13">
    <source>
        <dbReference type="ARBA" id="ARBA00023136"/>
    </source>
</evidence>
<keyword evidence="5" id="KW-0997">Cell inner membrane</keyword>
<dbReference type="PROSITE" id="PS50112">
    <property type="entry name" value="PAS"/>
    <property type="match status" value="1"/>
</dbReference>
<dbReference type="SMART" id="SM00086">
    <property type="entry name" value="PAC"/>
    <property type="match status" value="3"/>
</dbReference>
<dbReference type="GO" id="GO:0000166">
    <property type="term" value="F:nucleotide binding"/>
    <property type="evidence" value="ECO:0007669"/>
    <property type="project" value="UniProtKB-KW"/>
</dbReference>
<keyword evidence="18" id="KW-1185">Reference proteome</keyword>
<evidence type="ECO:0000313" key="18">
    <source>
        <dbReference type="Proteomes" id="UP000009049"/>
    </source>
</evidence>
<dbReference type="InterPro" id="IPR001610">
    <property type="entry name" value="PAC"/>
</dbReference>
<dbReference type="InterPro" id="IPR036890">
    <property type="entry name" value="HATPase_C_sf"/>
</dbReference>
<dbReference type="InterPro" id="IPR004358">
    <property type="entry name" value="Sig_transdc_His_kin-like_C"/>
</dbReference>
<dbReference type="InterPro" id="IPR013655">
    <property type="entry name" value="PAS_fold_3"/>
</dbReference>
<dbReference type="NCBIfam" id="TIGR00229">
    <property type="entry name" value="sensory_box"/>
    <property type="match status" value="1"/>
</dbReference>
<keyword evidence="4" id="KW-1003">Cell membrane</keyword>
<evidence type="ECO:0000256" key="3">
    <source>
        <dbReference type="ARBA" id="ARBA00012438"/>
    </source>
</evidence>
<dbReference type="eggNOG" id="COG4251">
    <property type="taxonomic scope" value="Bacteria"/>
</dbReference>
<dbReference type="eggNOG" id="COG2202">
    <property type="taxonomic scope" value="Bacteria"/>
</dbReference>
<accession>A4CIB1</accession>
<feature type="domain" description="PAS" evidence="15">
    <location>
        <begin position="244"/>
        <end position="316"/>
    </location>
</feature>
<keyword evidence="10" id="KW-0547">Nucleotide-binding</keyword>
<dbReference type="EC" id="2.7.13.3" evidence="3"/>
<evidence type="ECO:0000256" key="9">
    <source>
        <dbReference type="ARBA" id="ARBA00022737"/>
    </source>
</evidence>
<evidence type="ECO:0000256" key="2">
    <source>
        <dbReference type="ARBA" id="ARBA00004429"/>
    </source>
</evidence>
<dbReference type="EMBL" id="CP001712">
    <property type="protein sequence ID" value="EAR16669.1"/>
    <property type="molecule type" value="Genomic_DNA"/>
</dbReference>
<dbReference type="SMART" id="SM00387">
    <property type="entry name" value="HATPase_c"/>
    <property type="match status" value="1"/>
</dbReference>
<dbReference type="HOGENOM" id="CLU_000445_114_71_10"/>
<reference evidence="17 18" key="1">
    <citation type="journal article" date="2009" name="J. Bacteriol.">
        <title>Complete genome sequence of Robiginitalea biformata HTCC2501.</title>
        <authorList>
            <person name="Oh H.M."/>
            <person name="Giovannoni S.J."/>
            <person name="Lee K."/>
            <person name="Ferriera S."/>
            <person name="Johnson J."/>
            <person name="Cho J.C."/>
        </authorList>
    </citation>
    <scope>NUCLEOTIDE SEQUENCE [LARGE SCALE GENOMIC DNA]</scope>
    <source>
        <strain evidence="18">ATCC BAA-864 / HTCC2501 / KCTC 12146</strain>
    </source>
</reference>
<dbReference type="FunFam" id="2.10.70.100:FF:000001">
    <property type="entry name" value="Sensory transduction histidine kinase"/>
    <property type="match status" value="1"/>
</dbReference>
<dbReference type="CDD" id="cd00130">
    <property type="entry name" value="PAS"/>
    <property type="match status" value="3"/>
</dbReference>
<dbReference type="RefSeq" id="WP_015753426.1">
    <property type="nucleotide sequence ID" value="NC_013222.1"/>
</dbReference>
<evidence type="ECO:0000256" key="8">
    <source>
        <dbReference type="ARBA" id="ARBA00022692"/>
    </source>
</evidence>
<dbReference type="InterPro" id="IPR005467">
    <property type="entry name" value="His_kinase_dom"/>
</dbReference>
<dbReference type="PROSITE" id="PS50113">
    <property type="entry name" value="PAC"/>
    <property type="match status" value="2"/>
</dbReference>
<evidence type="ECO:0000259" key="16">
    <source>
        <dbReference type="PROSITE" id="PS50113"/>
    </source>
</evidence>
<evidence type="ECO:0000256" key="11">
    <source>
        <dbReference type="ARBA" id="ARBA00022777"/>
    </source>
</evidence>
<name>A4CIB1_ROBBH</name>
<evidence type="ECO:0000313" key="17">
    <source>
        <dbReference type="EMBL" id="EAR16669.1"/>
    </source>
</evidence>
<evidence type="ECO:0000256" key="10">
    <source>
        <dbReference type="ARBA" id="ARBA00022741"/>
    </source>
</evidence>
<dbReference type="Pfam" id="PF02518">
    <property type="entry name" value="HATPase_c"/>
    <property type="match status" value="1"/>
</dbReference>
<dbReference type="PANTHER" id="PTHR43304:SF1">
    <property type="entry name" value="PAC DOMAIN-CONTAINING PROTEIN"/>
    <property type="match status" value="1"/>
</dbReference>
<dbReference type="InterPro" id="IPR000700">
    <property type="entry name" value="PAS-assoc_C"/>
</dbReference>
<evidence type="ECO:0000256" key="4">
    <source>
        <dbReference type="ARBA" id="ARBA00022475"/>
    </source>
</evidence>
<keyword evidence="11 17" id="KW-0418">Kinase</keyword>
<dbReference type="InterPro" id="IPR003594">
    <property type="entry name" value="HATPase_dom"/>
</dbReference>
<dbReference type="Gene3D" id="3.30.565.10">
    <property type="entry name" value="Histidine kinase-like ATPase, C-terminal domain"/>
    <property type="match status" value="1"/>
</dbReference>